<dbReference type="NCBIfam" id="TIGR01451">
    <property type="entry name" value="B_ant_repeat"/>
    <property type="match status" value="1"/>
</dbReference>
<sequence>MDFFHQDEGIALYKIVWVGSVFEYHITVTNNSRSITLEIVMIYDILDASLQFISGSLQVNGVPQLDPKGTSFHGV</sequence>
<reference evidence="1 2" key="1">
    <citation type="submission" date="2021-04" db="EMBL/GenBank/DDBJ databases">
        <title>Paenibacillus sp. DLE-14 whole genome sequence.</title>
        <authorList>
            <person name="Ham Y.J."/>
        </authorList>
    </citation>
    <scope>NUCLEOTIDE SEQUENCE [LARGE SCALE GENOMIC DNA]</scope>
    <source>
        <strain evidence="1 2">DLE-14</strain>
    </source>
</reference>
<dbReference type="InterPro" id="IPR047589">
    <property type="entry name" value="DUF11_rpt"/>
</dbReference>
<protein>
    <recommendedName>
        <fullName evidence="3">DUF11 domain-containing protein</fullName>
    </recommendedName>
</protein>
<organism evidence="1 2">
    <name type="scientific">Paenibacillus lignilyticus</name>
    <dbReference type="NCBI Taxonomy" id="1172615"/>
    <lineage>
        <taxon>Bacteria</taxon>
        <taxon>Bacillati</taxon>
        <taxon>Bacillota</taxon>
        <taxon>Bacilli</taxon>
        <taxon>Bacillales</taxon>
        <taxon>Paenibacillaceae</taxon>
        <taxon>Paenibacillus</taxon>
    </lineage>
</organism>
<name>A0ABS5CGQ3_9BACL</name>
<dbReference type="Proteomes" id="UP000673394">
    <property type="component" value="Unassembled WGS sequence"/>
</dbReference>
<comment type="caution">
    <text evidence="1">The sequence shown here is derived from an EMBL/GenBank/DDBJ whole genome shotgun (WGS) entry which is preliminary data.</text>
</comment>
<keyword evidence="2" id="KW-1185">Reference proteome</keyword>
<evidence type="ECO:0000313" key="2">
    <source>
        <dbReference type="Proteomes" id="UP000673394"/>
    </source>
</evidence>
<evidence type="ECO:0008006" key="3">
    <source>
        <dbReference type="Google" id="ProtNLM"/>
    </source>
</evidence>
<dbReference type="RefSeq" id="WP_210661180.1">
    <property type="nucleotide sequence ID" value="NZ_JAGKSP010000009.1"/>
</dbReference>
<accession>A0ABS5CGQ3</accession>
<dbReference type="EMBL" id="JAGKSP010000009">
    <property type="protein sequence ID" value="MBP3965042.1"/>
    <property type="molecule type" value="Genomic_DNA"/>
</dbReference>
<evidence type="ECO:0000313" key="1">
    <source>
        <dbReference type="EMBL" id="MBP3965042.1"/>
    </source>
</evidence>
<proteinExistence type="predicted"/>
<gene>
    <name evidence="1" type="ORF">I8J30_20145</name>
</gene>